<keyword evidence="5" id="KW-0349">Heme</keyword>
<comment type="subcellular location">
    <subcellularLocation>
        <location evidence="2">Cell membrane</location>
        <topology evidence="2">Multi-pass membrane protein</topology>
    </subcellularLocation>
</comment>
<keyword evidence="10" id="KW-0408">Iron</keyword>
<keyword evidence="7" id="KW-0479">Metal-binding</keyword>
<dbReference type="GO" id="GO:0005886">
    <property type="term" value="C:plasma membrane"/>
    <property type="evidence" value="ECO:0007669"/>
    <property type="project" value="UniProtKB-SubCell"/>
</dbReference>
<dbReference type="SUPFAM" id="SSF81342">
    <property type="entry name" value="Transmembrane di-heme cytochromes"/>
    <property type="match status" value="1"/>
</dbReference>
<dbReference type="InterPro" id="IPR011577">
    <property type="entry name" value="Cyt_b561_bac/Ni-Hgenase"/>
</dbReference>
<dbReference type="Gene3D" id="1.20.950.20">
    <property type="entry name" value="Transmembrane di-heme cytochromes, Chain C"/>
    <property type="match status" value="1"/>
</dbReference>
<evidence type="ECO:0000256" key="9">
    <source>
        <dbReference type="ARBA" id="ARBA00022989"/>
    </source>
</evidence>
<dbReference type="EMBL" id="JACIDT010000007">
    <property type="protein sequence ID" value="MBB3926590.1"/>
    <property type="molecule type" value="Genomic_DNA"/>
</dbReference>
<evidence type="ECO:0000313" key="15">
    <source>
        <dbReference type="EMBL" id="MBB3926590.1"/>
    </source>
</evidence>
<proteinExistence type="inferred from homology"/>
<keyword evidence="9 13" id="KW-1133">Transmembrane helix</keyword>
<evidence type="ECO:0000256" key="4">
    <source>
        <dbReference type="ARBA" id="ARBA00022475"/>
    </source>
</evidence>
<dbReference type="AlphaFoldDB" id="A0A7W6BMJ8"/>
<keyword evidence="3" id="KW-0813">Transport</keyword>
<evidence type="ECO:0000256" key="7">
    <source>
        <dbReference type="ARBA" id="ARBA00022723"/>
    </source>
</evidence>
<sequence>MQEQAVLKYNGVARTLHWIIALAIITEIVLGLGNDAFRDSFPAMPIHKAIGITILALSLFRLYWRISHPAPPLPAAMPRWQVGLAHGLHWLFYAMIIAVPMSGWIMSSAGPYPLQWLGLFDIPKWPVMKDSPLAEAAHAGHEVMGKLFIPLILLHVGAALYHQFVVRDGVLRRML</sequence>
<evidence type="ECO:0000256" key="8">
    <source>
        <dbReference type="ARBA" id="ARBA00022982"/>
    </source>
</evidence>
<dbReference type="PANTHER" id="PTHR30529">
    <property type="entry name" value="CYTOCHROME B561"/>
    <property type="match status" value="1"/>
</dbReference>
<dbReference type="RefSeq" id="WP_188072097.1">
    <property type="nucleotide sequence ID" value="NZ_BSPS01000037.1"/>
</dbReference>
<protein>
    <submittedName>
        <fullName evidence="15">Cytochrome b561</fullName>
    </submittedName>
</protein>
<evidence type="ECO:0000256" key="2">
    <source>
        <dbReference type="ARBA" id="ARBA00004651"/>
    </source>
</evidence>
<evidence type="ECO:0000256" key="5">
    <source>
        <dbReference type="ARBA" id="ARBA00022617"/>
    </source>
</evidence>
<dbReference type="Pfam" id="PF01292">
    <property type="entry name" value="Ni_hydr_CYTB"/>
    <property type="match status" value="1"/>
</dbReference>
<dbReference type="GO" id="GO:0046872">
    <property type="term" value="F:metal ion binding"/>
    <property type="evidence" value="ECO:0007669"/>
    <property type="project" value="UniProtKB-KW"/>
</dbReference>
<keyword evidence="16" id="KW-1185">Reference proteome</keyword>
<feature type="domain" description="Cytochrome b561 bacterial/Ni-hydrogenase" evidence="14">
    <location>
        <begin position="9"/>
        <end position="175"/>
    </location>
</feature>
<evidence type="ECO:0000259" key="14">
    <source>
        <dbReference type="Pfam" id="PF01292"/>
    </source>
</evidence>
<dbReference type="Proteomes" id="UP000571950">
    <property type="component" value="Unassembled WGS sequence"/>
</dbReference>
<evidence type="ECO:0000256" key="11">
    <source>
        <dbReference type="ARBA" id="ARBA00023136"/>
    </source>
</evidence>
<dbReference type="GO" id="GO:0022904">
    <property type="term" value="P:respiratory electron transport chain"/>
    <property type="evidence" value="ECO:0007669"/>
    <property type="project" value="InterPro"/>
</dbReference>
<keyword evidence="8" id="KW-0249">Electron transport</keyword>
<name>A0A7W6BMJ8_9SPHN</name>
<accession>A0A7W6BMJ8</accession>
<evidence type="ECO:0000256" key="12">
    <source>
        <dbReference type="ARBA" id="ARBA00037975"/>
    </source>
</evidence>
<feature type="transmembrane region" description="Helical" evidence="13">
    <location>
        <begin position="147"/>
        <end position="166"/>
    </location>
</feature>
<dbReference type="InterPro" id="IPR052168">
    <property type="entry name" value="Cytochrome_b561_oxidase"/>
</dbReference>
<feature type="transmembrane region" description="Helical" evidence="13">
    <location>
        <begin position="45"/>
        <end position="64"/>
    </location>
</feature>
<organism evidence="15 16">
    <name type="scientific">Sphingobium jiangsuense</name>
    <dbReference type="NCBI Taxonomy" id="870476"/>
    <lineage>
        <taxon>Bacteria</taxon>
        <taxon>Pseudomonadati</taxon>
        <taxon>Pseudomonadota</taxon>
        <taxon>Alphaproteobacteria</taxon>
        <taxon>Sphingomonadales</taxon>
        <taxon>Sphingomonadaceae</taxon>
        <taxon>Sphingobium</taxon>
    </lineage>
</organism>
<evidence type="ECO:0000256" key="3">
    <source>
        <dbReference type="ARBA" id="ARBA00022448"/>
    </source>
</evidence>
<comment type="similarity">
    <text evidence="12">Belongs to the cytochrome b561 family.</text>
</comment>
<comment type="caution">
    <text evidence="15">The sequence shown here is derived from an EMBL/GenBank/DDBJ whole genome shotgun (WGS) entry which is preliminary data.</text>
</comment>
<evidence type="ECO:0000256" key="6">
    <source>
        <dbReference type="ARBA" id="ARBA00022692"/>
    </source>
</evidence>
<comment type="cofactor">
    <cofactor evidence="1">
        <name>heme b</name>
        <dbReference type="ChEBI" id="CHEBI:60344"/>
    </cofactor>
</comment>
<dbReference type="InterPro" id="IPR016174">
    <property type="entry name" value="Di-haem_cyt_TM"/>
</dbReference>
<feature type="transmembrane region" description="Helical" evidence="13">
    <location>
        <begin position="12"/>
        <end position="33"/>
    </location>
</feature>
<evidence type="ECO:0000256" key="1">
    <source>
        <dbReference type="ARBA" id="ARBA00001970"/>
    </source>
</evidence>
<evidence type="ECO:0000256" key="10">
    <source>
        <dbReference type="ARBA" id="ARBA00023004"/>
    </source>
</evidence>
<feature type="transmembrane region" description="Helical" evidence="13">
    <location>
        <begin position="84"/>
        <end position="106"/>
    </location>
</feature>
<keyword evidence="11 13" id="KW-0472">Membrane</keyword>
<evidence type="ECO:0000256" key="13">
    <source>
        <dbReference type="SAM" id="Phobius"/>
    </source>
</evidence>
<evidence type="ECO:0000313" key="16">
    <source>
        <dbReference type="Proteomes" id="UP000571950"/>
    </source>
</evidence>
<dbReference type="GO" id="GO:0009055">
    <property type="term" value="F:electron transfer activity"/>
    <property type="evidence" value="ECO:0007669"/>
    <property type="project" value="InterPro"/>
</dbReference>
<keyword evidence="6 13" id="KW-0812">Transmembrane</keyword>
<gene>
    <name evidence="15" type="ORF">GGR43_002310</name>
</gene>
<keyword evidence="4" id="KW-1003">Cell membrane</keyword>
<dbReference type="GO" id="GO:0020037">
    <property type="term" value="F:heme binding"/>
    <property type="evidence" value="ECO:0007669"/>
    <property type="project" value="TreeGrafter"/>
</dbReference>
<dbReference type="PANTHER" id="PTHR30529:SF7">
    <property type="entry name" value="CYTOCHROME B561 BACTERIAL_NI-HYDROGENASE DOMAIN-CONTAINING PROTEIN"/>
    <property type="match status" value="1"/>
</dbReference>
<reference evidence="15 16" key="1">
    <citation type="submission" date="2020-08" db="EMBL/GenBank/DDBJ databases">
        <title>Genomic Encyclopedia of Type Strains, Phase IV (KMG-IV): sequencing the most valuable type-strain genomes for metagenomic binning, comparative biology and taxonomic classification.</title>
        <authorList>
            <person name="Goeker M."/>
        </authorList>
    </citation>
    <scope>NUCLEOTIDE SEQUENCE [LARGE SCALE GENOMIC DNA]</scope>
    <source>
        <strain evidence="15 16">DSM 26189</strain>
    </source>
</reference>